<evidence type="ECO:0000313" key="1">
    <source>
        <dbReference type="EMBL" id="GMT12079.1"/>
    </source>
</evidence>
<reference evidence="1" key="1">
    <citation type="submission" date="2023-10" db="EMBL/GenBank/DDBJ databases">
        <title>Genome assembly of Pristionchus species.</title>
        <authorList>
            <person name="Yoshida K."/>
            <person name="Sommer R.J."/>
        </authorList>
    </citation>
    <scope>NUCLEOTIDE SEQUENCE</scope>
    <source>
        <strain evidence="1">RS5133</strain>
    </source>
</reference>
<organism evidence="1 2">
    <name type="scientific">Pristionchus fissidentatus</name>
    <dbReference type="NCBI Taxonomy" id="1538716"/>
    <lineage>
        <taxon>Eukaryota</taxon>
        <taxon>Metazoa</taxon>
        <taxon>Ecdysozoa</taxon>
        <taxon>Nematoda</taxon>
        <taxon>Chromadorea</taxon>
        <taxon>Rhabditida</taxon>
        <taxon>Rhabditina</taxon>
        <taxon>Diplogasteromorpha</taxon>
        <taxon>Diplogasteroidea</taxon>
        <taxon>Neodiplogasteridae</taxon>
        <taxon>Pristionchus</taxon>
    </lineage>
</organism>
<dbReference type="Proteomes" id="UP001432322">
    <property type="component" value="Unassembled WGS sequence"/>
</dbReference>
<evidence type="ECO:0000313" key="2">
    <source>
        <dbReference type="Proteomes" id="UP001432322"/>
    </source>
</evidence>
<sequence length="67" mass="8006">LCAAHREENGRHKHLVGQKLRPENDSRSECFGDRHDHSLHVSRAERRRQREEVFDFSAEYRTDRSFG</sequence>
<gene>
    <name evidence="1" type="ORF">PFISCL1PPCAC_3376</name>
</gene>
<dbReference type="AlphaFoldDB" id="A0AAV5UY66"/>
<protein>
    <submittedName>
        <fullName evidence="1">Uncharacterized protein</fullName>
    </submittedName>
</protein>
<keyword evidence="2" id="KW-1185">Reference proteome</keyword>
<accession>A0AAV5UY66</accession>
<feature type="non-terminal residue" evidence="1">
    <location>
        <position position="1"/>
    </location>
</feature>
<dbReference type="EMBL" id="BTSY01000001">
    <property type="protein sequence ID" value="GMT12079.1"/>
    <property type="molecule type" value="Genomic_DNA"/>
</dbReference>
<name>A0AAV5UY66_9BILA</name>
<comment type="caution">
    <text evidence="1">The sequence shown here is derived from an EMBL/GenBank/DDBJ whole genome shotgun (WGS) entry which is preliminary data.</text>
</comment>
<proteinExistence type="predicted"/>
<feature type="non-terminal residue" evidence="1">
    <location>
        <position position="67"/>
    </location>
</feature>